<evidence type="ECO:0000313" key="2">
    <source>
        <dbReference type="RefSeq" id="XP_054848721.1"/>
    </source>
</evidence>
<dbReference type="KEGG" id="emc:129338473"/>
<name>A0AA97K4B9_EUBMA</name>
<dbReference type="RefSeq" id="XP_054848721.1">
    <property type="nucleotide sequence ID" value="XM_054992746.1"/>
</dbReference>
<accession>A0AA97K4B9</accession>
<keyword evidence="1" id="KW-1185">Reference proteome</keyword>
<organism evidence="1 2">
    <name type="scientific">Eublepharis macularius</name>
    <name type="common">Leopard gecko</name>
    <name type="synonym">Cyrtodactylus macularius</name>
    <dbReference type="NCBI Taxonomy" id="481883"/>
    <lineage>
        <taxon>Eukaryota</taxon>
        <taxon>Metazoa</taxon>
        <taxon>Chordata</taxon>
        <taxon>Craniata</taxon>
        <taxon>Vertebrata</taxon>
        <taxon>Euteleostomi</taxon>
        <taxon>Lepidosauria</taxon>
        <taxon>Squamata</taxon>
        <taxon>Bifurcata</taxon>
        <taxon>Gekkota</taxon>
        <taxon>Eublepharidae</taxon>
        <taxon>Eublepharinae</taxon>
        <taxon>Eublepharis</taxon>
    </lineage>
</organism>
<dbReference type="GeneID" id="129338473"/>
<dbReference type="Proteomes" id="UP001190640">
    <property type="component" value="Chromosome 12"/>
</dbReference>
<reference evidence="2" key="1">
    <citation type="submission" date="2025-08" db="UniProtKB">
        <authorList>
            <consortium name="RefSeq"/>
        </authorList>
    </citation>
    <scope>IDENTIFICATION</scope>
    <source>
        <tissue evidence="2">Blood</tissue>
    </source>
</reference>
<proteinExistence type="predicted"/>
<evidence type="ECO:0000313" key="1">
    <source>
        <dbReference type="Proteomes" id="UP001190640"/>
    </source>
</evidence>
<gene>
    <name evidence="2" type="primary">LOC129338473</name>
</gene>
<sequence length="1847" mass="206676">MDQNFTGMAHLQNLSARQLAQLTLTEEVFSSVANVDRVFHRLARLSTLEDLAAISGINRGFSEIPEEGKRDILNYMVSFLSQKSKTTGPACSAQVTTRNWLLQFFGKFSEEALYTQLVSCYHQAFDAPQWTGLETSLAPSAADDSGGGNAGKCLRASAGRSLSAAVDGAGEQRLPWLCLQWMAHKISVLPNSEVAQLFLANYLALRSSQLEAYTAGDWNATFHEELRFLCPVISATTLAYIVPRDFKSLSTIVARLSEAHPHMTESSRRAVVLWIVQNFEVLKGNQIDSIAEWIQAVWGSFFLDATLEEVKSMNENFSPSSALGFLSISQLMEFVKTSDAPTNVTEMRIILSSLKTERSEIPLPKMHEFLTRFNQAIEQNKVIITEEVRLEILSTVFTNLARHFRTFTALDYGAWFSKLKLFLPSINKDLLQMIPLDLSFLSYTPIIRGLDHVYPDLPQEASSEIYLFMKQILELQVNISGTAFPGTYKDSQSFLQSVFYRFVRFAKYADFLTFYKDFNGYDVLPLLTTKQMGEMMILTNAIKHELLAVQILVELEKRPPAEVKGFTLEFNAVAREKRLTLLPDLRICSLILETLFKLLQFHTFSAEQYAFWFGVQLQPFLSALSPKHLHQIPLDIDCPSHQNLVKALEEVYMKYTMDQKNAIHKRILNYLESYQKDEGVTCSPNANSSQWLLRNYGRFRALASISEFSSLNVNFNRISAIGELFPRQLADVVASSGALADGNLLKEIMSHVGTLEDIAEFLDKLNIIAPVELQSSTHASSVLSHAFRTIAAHFPGFKASDFTYWFQGAFQNVLHTVNETLVAQIPLRLSCGSYQQILKGFNNVYANMPAKSSLNIFKFCKAFLASKIKSGIACGYPTRSIPDWLEINLGNFSRYAEYQDLTSWNLHFDGMAVLQSLSPPQLASLTLQSDAISEEEEMFQILARLENKPLEVIYQYLDQFNVEARKFAITSLKEEVIREKMLSRFMGVIGAGFSAFRPGNWTYLLSTRLALFLPSVGEKESKQILSHVSDCDSFRAVVSSLSQVYSAIPATNQESIYRSFFAFLESQQSTTGSACASKTRGTESWLQDNLGAFAAKAPYDDFAKLIADFNGFEVRDNLTSAQLAHAFFESGILDSPVAVGALLIPLESRPLEEIVPFVEEFTAVASQRGIMFLANLEVRDRMFHAVFSKVLSLLTTASISQYKDWFQDKLNLWLPSINASTLDSLPRTIPCSVFKIIMAGLDGAFQRMSLKSRNDVYAFAKHYLATKTSQGGDPCTENTPGSLGWLRSNLGSFSSLASYKDLIDISAEFRAMDAREGLTPAQLADYTLASDVLRDREKAGKILGSLSANNIGEFMDAFNAGAKQKQLSQLPHQETRRFILGEIFCHLSSLFPLFATKDYTVWFGERLYLFLSSLDTQNLGFIPSDVSCDALATIMDALTDHHVNNTFENPGNVASFIKRVLHSQLQNSGSACTVGASTDRQWLTRFFGPFAAFCSYSDFVELKSDFRGQDSLDLFSANTLAQLSTQSHTIYSRRAMMRVYEAIQEKKDSFQFLAAYLDEFNTIALKNHGLLSNPKVQHTMLMLTANMLFPQIDAVLPEEAAAWFQKLGLLLPGINGTMLDLLPHTMPCPYYHIIVKALGDAYSKLSTRKRQEVYRFQKAYLAAQFADSGSACDSGNAGVRGWLMENLGDFCSVAKLTELQAFYPGLNEIDNPAGLRPMQAADFTLLGPMCNSALASMAVGLMKTFENYQSLHEYLYRLQSVHCQHEFFSNVLSFLKKRGSSMDTSQWADIAQFLLSDLVLALNTSRHSQPASNGTCETFQAMFSFSFKESRGGRENNTCKCTVSEAS</sequence>
<protein>
    <submittedName>
        <fullName evidence="2">Uncharacterized protein LOC129338473</fullName>
    </submittedName>
</protein>